<dbReference type="Pfam" id="PF00561">
    <property type="entry name" value="Abhydrolase_1"/>
    <property type="match status" value="1"/>
</dbReference>
<keyword evidence="2" id="KW-0378">Hydrolase</keyword>
<dbReference type="Proteomes" id="UP000198851">
    <property type="component" value="Unassembled WGS sequence"/>
</dbReference>
<dbReference type="Gene3D" id="3.40.50.1820">
    <property type="entry name" value="alpha/beta hydrolase"/>
    <property type="match status" value="1"/>
</dbReference>
<dbReference type="STRING" id="1280847.SAMN04488036_103449"/>
<dbReference type="RefSeq" id="WP_139216178.1">
    <property type="nucleotide sequence ID" value="NZ_FOSZ01000003.1"/>
</dbReference>
<dbReference type="InterPro" id="IPR029058">
    <property type="entry name" value="AB_hydrolase_fold"/>
</dbReference>
<dbReference type="PANTHER" id="PTHR37946:SF1">
    <property type="entry name" value="SLL1969 PROTEIN"/>
    <property type="match status" value="1"/>
</dbReference>
<organism evidence="2 3">
    <name type="scientific">Shimia haliotis</name>
    <dbReference type="NCBI Taxonomy" id="1280847"/>
    <lineage>
        <taxon>Bacteria</taxon>
        <taxon>Pseudomonadati</taxon>
        <taxon>Pseudomonadota</taxon>
        <taxon>Alphaproteobacteria</taxon>
        <taxon>Rhodobacterales</taxon>
        <taxon>Roseobacteraceae</taxon>
    </lineage>
</organism>
<gene>
    <name evidence="2" type="ORF">SAMN04488036_103449</name>
</gene>
<evidence type="ECO:0000313" key="2">
    <source>
        <dbReference type="EMBL" id="SFK97162.1"/>
    </source>
</evidence>
<dbReference type="PANTHER" id="PTHR37946">
    <property type="entry name" value="SLL1969 PROTEIN"/>
    <property type="match status" value="1"/>
</dbReference>
<dbReference type="GO" id="GO:0016787">
    <property type="term" value="F:hydrolase activity"/>
    <property type="evidence" value="ECO:0007669"/>
    <property type="project" value="UniProtKB-KW"/>
</dbReference>
<evidence type="ECO:0000259" key="1">
    <source>
        <dbReference type="Pfam" id="PF00561"/>
    </source>
</evidence>
<keyword evidence="3" id="KW-1185">Reference proteome</keyword>
<sequence>MTRFGLIAALVTGLIGAPAMARAECVILLHGLARTDNSFLIMEVALEQLGYTVVRQGYPSTEEEIAVLAEKAIPEAVAQCGDEKLNFVTHSMGGILTRVWLAEHRPEMLNRVVMLGPPNKGSEIVDELRDLEAFKMLNGPAGLQLSTDGLPISLPPVDFELGVIAGNRSISPLFSALIEGPDDGKVSVESTKVDGMTDHIVMPVTHTFMMNNPMVVVQVKNFLVNGAFDHELKWGDAEKTLRELEVFLEGECTDGVCVDVPGGDESWDDVWDRFWSGDDGDSKDE</sequence>
<accession>A0A1I4DU69</accession>
<evidence type="ECO:0000313" key="3">
    <source>
        <dbReference type="Proteomes" id="UP000198851"/>
    </source>
</evidence>
<reference evidence="3" key="1">
    <citation type="submission" date="2016-10" db="EMBL/GenBank/DDBJ databases">
        <authorList>
            <person name="Varghese N."/>
            <person name="Submissions S."/>
        </authorList>
    </citation>
    <scope>NUCLEOTIDE SEQUENCE [LARGE SCALE GENOMIC DNA]</scope>
    <source>
        <strain evidence="3">DSM 28453</strain>
    </source>
</reference>
<dbReference type="EMBL" id="FOSZ01000003">
    <property type="protein sequence ID" value="SFK97162.1"/>
    <property type="molecule type" value="Genomic_DNA"/>
</dbReference>
<dbReference type="OrthoDB" id="556502at2"/>
<dbReference type="SUPFAM" id="SSF53474">
    <property type="entry name" value="alpha/beta-Hydrolases"/>
    <property type="match status" value="1"/>
</dbReference>
<dbReference type="InterPro" id="IPR000073">
    <property type="entry name" value="AB_hydrolase_1"/>
</dbReference>
<feature type="domain" description="AB hydrolase-1" evidence="1">
    <location>
        <begin position="27"/>
        <end position="127"/>
    </location>
</feature>
<protein>
    <submittedName>
        <fullName evidence="2">Alpha/beta hydrolase fold</fullName>
    </submittedName>
</protein>
<dbReference type="AlphaFoldDB" id="A0A1I4DU69"/>
<name>A0A1I4DU69_9RHOB</name>
<proteinExistence type="predicted"/>